<dbReference type="Proteomes" id="UP000319908">
    <property type="component" value="Unassembled WGS sequence"/>
</dbReference>
<proteinExistence type="predicted"/>
<dbReference type="EMBL" id="SJPU01000002">
    <property type="protein sequence ID" value="TWU16946.1"/>
    <property type="molecule type" value="Genomic_DNA"/>
</dbReference>
<accession>A0A5C6C0A6</accession>
<name>A0A5C6C0A6_9BACT</name>
<evidence type="ECO:0000313" key="1">
    <source>
        <dbReference type="EMBL" id="TWU16946.1"/>
    </source>
</evidence>
<comment type="caution">
    <text evidence="1">The sequence shown here is derived from an EMBL/GenBank/DDBJ whole genome shotgun (WGS) entry which is preliminary data.</text>
</comment>
<gene>
    <name evidence="1" type="ORF">Poly21_41550</name>
</gene>
<protein>
    <submittedName>
        <fullName evidence="1">Uncharacterized protein</fullName>
    </submittedName>
</protein>
<dbReference type="AlphaFoldDB" id="A0A5C6C0A6"/>
<sequence length="87" mass="9449">MIAGGRAQRTPPAIIHLQLTPKGVTDRAPATLFGVDGVQHFGFRGWRYADPRLLSDNPSGMKTGGHGTKTPSWNSAFVLTIESFDRL</sequence>
<organism evidence="1 2">
    <name type="scientific">Allorhodopirellula heiligendammensis</name>
    <dbReference type="NCBI Taxonomy" id="2714739"/>
    <lineage>
        <taxon>Bacteria</taxon>
        <taxon>Pseudomonadati</taxon>
        <taxon>Planctomycetota</taxon>
        <taxon>Planctomycetia</taxon>
        <taxon>Pirellulales</taxon>
        <taxon>Pirellulaceae</taxon>
        <taxon>Allorhodopirellula</taxon>
    </lineage>
</organism>
<reference evidence="1 2" key="1">
    <citation type="journal article" date="2020" name="Antonie Van Leeuwenhoek">
        <title>Rhodopirellula heiligendammensis sp. nov., Rhodopirellula pilleata sp. nov., and Rhodopirellula solitaria sp. nov. isolated from natural or artificial marine surfaces in Northern Germany and California, USA, and emended description of the genus Rhodopirellula.</title>
        <authorList>
            <person name="Kallscheuer N."/>
            <person name="Wiegand S."/>
            <person name="Jogler M."/>
            <person name="Boedeker C."/>
            <person name="Peeters S.H."/>
            <person name="Rast P."/>
            <person name="Heuer A."/>
            <person name="Jetten M.S.M."/>
            <person name="Rohde M."/>
            <person name="Jogler C."/>
        </authorList>
    </citation>
    <scope>NUCLEOTIDE SEQUENCE [LARGE SCALE GENOMIC DNA]</scope>
    <source>
        <strain evidence="1 2">Poly21</strain>
    </source>
</reference>
<evidence type="ECO:0000313" key="2">
    <source>
        <dbReference type="Proteomes" id="UP000319908"/>
    </source>
</evidence>
<keyword evidence="2" id="KW-1185">Reference proteome</keyword>